<dbReference type="Proteomes" id="UP000001020">
    <property type="component" value="Chromosome"/>
</dbReference>
<evidence type="ECO:0000256" key="1">
    <source>
        <dbReference type="SAM" id="MobiDB-lite"/>
    </source>
</evidence>
<proteinExistence type="predicted"/>
<evidence type="ECO:0000313" key="3">
    <source>
        <dbReference type="Proteomes" id="UP000001020"/>
    </source>
</evidence>
<evidence type="ECO:0000313" key="2">
    <source>
        <dbReference type="EMBL" id="AAK44826.1"/>
    </source>
</evidence>
<name>Q8VKI6_MYCTO</name>
<reference evidence="2 3" key="1">
    <citation type="journal article" date="2002" name="J. Bacteriol.">
        <title>Whole-genome comparison of Mycobacterium tuberculosis clinical and laboratory strains.</title>
        <authorList>
            <person name="Fleischmann R.D."/>
            <person name="Alland D."/>
            <person name="Eisen J.A."/>
            <person name="Carpenter L."/>
            <person name="White O."/>
            <person name="Peterson J."/>
            <person name="DeBoy R."/>
            <person name="Dodson R."/>
            <person name="Gwinn M."/>
            <person name="Haft D."/>
            <person name="Hickey E."/>
            <person name="Kolonay J.F."/>
            <person name="Nelson W.C."/>
            <person name="Umayam L.A."/>
            <person name="Ermolaeva M."/>
            <person name="Salzberg S.L."/>
            <person name="Delcher A."/>
            <person name="Utterback T."/>
            <person name="Weidman J."/>
            <person name="Khouri H."/>
            <person name="Gill J."/>
            <person name="Mikula A."/>
            <person name="Bishai W."/>
            <person name="Jacobs Jr W.R.Jr."/>
            <person name="Venter J.C."/>
            <person name="Fraser C.M."/>
        </authorList>
    </citation>
    <scope>NUCLEOTIDE SEQUENCE [LARGE SCALE GENOMIC DNA]</scope>
    <source>
        <strain evidence="3">CDC 1551 / Oshkosh</strain>
    </source>
</reference>
<protein>
    <submittedName>
        <fullName evidence="2">Uncharacterized protein</fullName>
    </submittedName>
</protein>
<dbReference type="EMBL" id="AE000516">
    <property type="protein sequence ID" value="AAK44826.1"/>
    <property type="molecule type" value="Genomic_DNA"/>
</dbReference>
<accession>Q8VKI6</accession>
<sequence length="34" mass="3333">MGPKVLKTAPKGHIAGDKPCLPGGEVPVGGGHQV</sequence>
<keyword evidence="3" id="KW-1185">Reference proteome</keyword>
<gene>
    <name evidence="2" type="ordered locus">MT0603</name>
</gene>
<dbReference type="KEGG" id="mtc:MT0603"/>
<dbReference type="AlphaFoldDB" id="Q8VKI6"/>
<organism evidence="2 3">
    <name type="scientific">Mycobacterium tuberculosis (strain CDC 1551 / Oshkosh)</name>
    <dbReference type="NCBI Taxonomy" id="83331"/>
    <lineage>
        <taxon>Bacteria</taxon>
        <taxon>Bacillati</taxon>
        <taxon>Actinomycetota</taxon>
        <taxon>Actinomycetes</taxon>
        <taxon>Mycobacteriales</taxon>
        <taxon>Mycobacteriaceae</taxon>
        <taxon>Mycobacterium</taxon>
        <taxon>Mycobacterium tuberculosis complex</taxon>
    </lineage>
</organism>
<dbReference type="HOGENOM" id="CLU_3374746_0_0_11"/>
<feature type="region of interest" description="Disordered" evidence="1">
    <location>
        <begin position="1"/>
        <end position="34"/>
    </location>
</feature>